<reference evidence="3" key="1">
    <citation type="submission" date="2021-02" db="EMBL/GenBank/DDBJ databases">
        <authorList>
            <person name="Dougan E. K."/>
            <person name="Rhodes N."/>
            <person name="Thang M."/>
            <person name="Chan C."/>
        </authorList>
    </citation>
    <scope>NUCLEOTIDE SEQUENCE</scope>
</reference>
<gene>
    <name evidence="3" type="ORF">SPIL2461_LOCUS21719</name>
</gene>
<protein>
    <submittedName>
        <fullName evidence="3">Uncharacterized protein</fullName>
    </submittedName>
</protein>
<organism evidence="3 4">
    <name type="scientific">Symbiodinium pilosum</name>
    <name type="common">Dinoflagellate</name>
    <dbReference type="NCBI Taxonomy" id="2952"/>
    <lineage>
        <taxon>Eukaryota</taxon>
        <taxon>Sar</taxon>
        <taxon>Alveolata</taxon>
        <taxon>Dinophyceae</taxon>
        <taxon>Suessiales</taxon>
        <taxon>Symbiodiniaceae</taxon>
        <taxon>Symbiodinium</taxon>
    </lineage>
</organism>
<dbReference type="Proteomes" id="UP000649617">
    <property type="component" value="Unassembled WGS sequence"/>
</dbReference>
<name>A0A812XRN6_SYMPI</name>
<evidence type="ECO:0000313" key="4">
    <source>
        <dbReference type="Proteomes" id="UP000649617"/>
    </source>
</evidence>
<evidence type="ECO:0000313" key="3">
    <source>
        <dbReference type="EMBL" id="CAE7750388.1"/>
    </source>
</evidence>
<feature type="coiled-coil region" evidence="1">
    <location>
        <begin position="109"/>
        <end position="136"/>
    </location>
</feature>
<dbReference type="EMBL" id="CAJNIZ010046515">
    <property type="protein sequence ID" value="CAE7750388.1"/>
    <property type="molecule type" value="Genomic_DNA"/>
</dbReference>
<proteinExistence type="predicted"/>
<accession>A0A812XRN6</accession>
<feature type="region of interest" description="Disordered" evidence="2">
    <location>
        <begin position="292"/>
        <end position="342"/>
    </location>
</feature>
<keyword evidence="1" id="KW-0175">Coiled coil</keyword>
<evidence type="ECO:0000256" key="1">
    <source>
        <dbReference type="SAM" id="Coils"/>
    </source>
</evidence>
<evidence type="ECO:0000256" key="2">
    <source>
        <dbReference type="SAM" id="MobiDB-lite"/>
    </source>
</evidence>
<sequence length="342" mass="38624">MPGQQVARVLQIVKMRIKLGTPGYELEWEDFGVDGQNGVKNRTFLGTDLHEYQYQIELEFNRLGEIRPKPAAAETGPKPIESYSLVPVAEDPAEGARVWGVSFRKFAYLEFVKKEVREMKDRLAQAAQSIEAMQSEEQKLWHRLQGVESSIAYMVEQQPSRIETKVRSILSESAMQDSTVGAELRSEVMQALQSLQAQVNELTSWKNIQDSKFQASAEEQEQSMQRNFFDLANQLKTQQDSKFQASAEEQVQSMHKSFADLASQLQTSQDSKFQANAEEQAQSMRKSIADLASQLQTSQDSKFQASAEEQTQSMHKSFADLASQLQTSQDSKFQASAEEQAQ</sequence>
<feature type="compositionally biased region" description="Polar residues" evidence="2">
    <location>
        <begin position="323"/>
        <end position="342"/>
    </location>
</feature>
<feature type="non-terminal residue" evidence="3">
    <location>
        <position position="342"/>
    </location>
</feature>
<dbReference type="AlphaFoldDB" id="A0A812XRN6"/>
<keyword evidence="4" id="KW-1185">Reference proteome</keyword>
<comment type="caution">
    <text evidence="3">The sequence shown here is derived from an EMBL/GenBank/DDBJ whole genome shotgun (WGS) entry which is preliminary data.</text>
</comment>
<feature type="compositionally biased region" description="Polar residues" evidence="2">
    <location>
        <begin position="293"/>
        <end position="315"/>
    </location>
</feature>